<organism evidence="2 3">
    <name type="scientific">Strongylus vulgaris</name>
    <name type="common">Blood worm</name>
    <dbReference type="NCBI Taxonomy" id="40348"/>
    <lineage>
        <taxon>Eukaryota</taxon>
        <taxon>Metazoa</taxon>
        <taxon>Ecdysozoa</taxon>
        <taxon>Nematoda</taxon>
        <taxon>Chromadorea</taxon>
        <taxon>Rhabditida</taxon>
        <taxon>Rhabditina</taxon>
        <taxon>Rhabditomorpha</taxon>
        <taxon>Strongyloidea</taxon>
        <taxon>Strongylidae</taxon>
        <taxon>Strongylus</taxon>
    </lineage>
</organism>
<keyword evidence="3" id="KW-1185">Reference proteome</keyword>
<gene>
    <name evidence="2" type="ORF">SVUK_LOCUS17262</name>
</gene>
<feature type="region of interest" description="Disordered" evidence="1">
    <location>
        <begin position="1"/>
        <end position="49"/>
    </location>
</feature>
<reference evidence="2 3" key="1">
    <citation type="submission" date="2018-11" db="EMBL/GenBank/DDBJ databases">
        <authorList>
            <consortium name="Pathogen Informatics"/>
        </authorList>
    </citation>
    <scope>NUCLEOTIDE SEQUENCE [LARGE SCALE GENOMIC DNA]</scope>
</reference>
<accession>A0A3P7JTX2</accession>
<evidence type="ECO:0000313" key="3">
    <source>
        <dbReference type="Proteomes" id="UP000270094"/>
    </source>
</evidence>
<protein>
    <submittedName>
        <fullName evidence="2">Uncharacterized protein</fullName>
    </submittedName>
</protein>
<evidence type="ECO:0000313" key="2">
    <source>
        <dbReference type="EMBL" id="VDM82264.1"/>
    </source>
</evidence>
<sequence>MPMPGVGLTPFSSLPHQAPVETKKDPGPGMGGGEHVDELLPAVGALPAG</sequence>
<dbReference type="OrthoDB" id="3225452at2759"/>
<name>A0A3P7JTX2_STRVU</name>
<evidence type="ECO:0000256" key="1">
    <source>
        <dbReference type="SAM" id="MobiDB-lite"/>
    </source>
</evidence>
<dbReference type="Proteomes" id="UP000270094">
    <property type="component" value="Unassembled WGS sequence"/>
</dbReference>
<dbReference type="EMBL" id="UYYB01116779">
    <property type="protein sequence ID" value="VDM82264.1"/>
    <property type="molecule type" value="Genomic_DNA"/>
</dbReference>
<dbReference type="AlphaFoldDB" id="A0A3P7JTX2"/>
<proteinExistence type="predicted"/>